<dbReference type="Proteomes" id="UP001552299">
    <property type="component" value="Unassembled WGS sequence"/>
</dbReference>
<dbReference type="EMBL" id="JANQDX010000005">
    <property type="protein sequence ID" value="KAL0924229.1"/>
    <property type="molecule type" value="Genomic_DNA"/>
</dbReference>
<comment type="caution">
    <text evidence="2">The sequence shown here is derived from an EMBL/GenBank/DDBJ whole genome shotgun (WGS) entry which is preliminary data.</text>
</comment>
<evidence type="ECO:0000313" key="2">
    <source>
        <dbReference type="EMBL" id="KAL0924229.1"/>
    </source>
</evidence>
<keyword evidence="1" id="KW-0472">Membrane</keyword>
<organism evidence="2 3">
    <name type="scientific">Dendrobium thyrsiflorum</name>
    <name type="common">Pinecone-like raceme dendrobium</name>
    <name type="synonym">Orchid</name>
    <dbReference type="NCBI Taxonomy" id="117978"/>
    <lineage>
        <taxon>Eukaryota</taxon>
        <taxon>Viridiplantae</taxon>
        <taxon>Streptophyta</taxon>
        <taxon>Embryophyta</taxon>
        <taxon>Tracheophyta</taxon>
        <taxon>Spermatophyta</taxon>
        <taxon>Magnoliopsida</taxon>
        <taxon>Liliopsida</taxon>
        <taxon>Asparagales</taxon>
        <taxon>Orchidaceae</taxon>
        <taxon>Epidendroideae</taxon>
        <taxon>Malaxideae</taxon>
        <taxon>Dendrobiinae</taxon>
        <taxon>Dendrobium</taxon>
    </lineage>
</organism>
<proteinExistence type="predicted"/>
<evidence type="ECO:0000256" key="1">
    <source>
        <dbReference type="SAM" id="Phobius"/>
    </source>
</evidence>
<keyword evidence="3" id="KW-1185">Reference proteome</keyword>
<gene>
    <name evidence="2" type="ORF">M5K25_005043</name>
</gene>
<keyword evidence="1" id="KW-1133">Transmembrane helix</keyword>
<accession>A0ABD0VGE2</accession>
<dbReference type="AlphaFoldDB" id="A0ABD0VGE2"/>
<reference evidence="2 3" key="1">
    <citation type="journal article" date="2024" name="Plant Biotechnol. J.">
        <title>Dendrobium thyrsiflorum genome and its molecular insights into genes involved in important horticultural traits.</title>
        <authorList>
            <person name="Chen B."/>
            <person name="Wang J.Y."/>
            <person name="Zheng P.J."/>
            <person name="Li K.L."/>
            <person name="Liang Y.M."/>
            <person name="Chen X.F."/>
            <person name="Zhang C."/>
            <person name="Zhao X."/>
            <person name="He X."/>
            <person name="Zhang G.Q."/>
            <person name="Liu Z.J."/>
            <person name="Xu Q."/>
        </authorList>
    </citation>
    <scope>NUCLEOTIDE SEQUENCE [LARGE SCALE GENOMIC DNA]</scope>
    <source>
        <strain evidence="2">GZMU011</strain>
    </source>
</reference>
<sequence length="93" mass="10724">MYSAFMVHSKVKVQQVLERLILISNRGSLVSCCCLLYYYVILVVLCDLCENSRAKNKEFEGIVAHYVPSDINIMLKLKHFITHQIMESIDITV</sequence>
<feature type="transmembrane region" description="Helical" evidence="1">
    <location>
        <begin position="28"/>
        <end position="49"/>
    </location>
</feature>
<name>A0ABD0VGE2_DENTH</name>
<keyword evidence="1" id="KW-0812">Transmembrane</keyword>
<protein>
    <submittedName>
        <fullName evidence="2">Uncharacterized protein</fullName>
    </submittedName>
</protein>
<evidence type="ECO:0000313" key="3">
    <source>
        <dbReference type="Proteomes" id="UP001552299"/>
    </source>
</evidence>